<dbReference type="AlphaFoldDB" id="A0A058Z1C6"/>
<keyword evidence="3" id="KW-1185">Reference proteome</keyword>
<evidence type="ECO:0000313" key="3">
    <source>
        <dbReference type="Proteomes" id="UP000030693"/>
    </source>
</evidence>
<dbReference type="Proteomes" id="UP000030693">
    <property type="component" value="Unassembled WGS sequence"/>
</dbReference>
<reference evidence="2" key="1">
    <citation type="submission" date="2013-04" db="EMBL/GenBank/DDBJ databases">
        <title>The Genome Sequence of Fonticula alba ATCC 38817.</title>
        <authorList>
            <consortium name="The Broad Institute Genomics Platform"/>
            <person name="Russ C."/>
            <person name="Cuomo C."/>
            <person name="Burger G."/>
            <person name="Gray M.W."/>
            <person name="Holland P.W.H."/>
            <person name="King N."/>
            <person name="Lang F.B.F."/>
            <person name="Roger A.J."/>
            <person name="Ruiz-Trillo I."/>
            <person name="Brown M."/>
            <person name="Walker B."/>
            <person name="Young S."/>
            <person name="Zeng Q."/>
            <person name="Gargeya S."/>
            <person name="Fitzgerald M."/>
            <person name="Haas B."/>
            <person name="Abouelleil A."/>
            <person name="Allen A.W."/>
            <person name="Alvarado L."/>
            <person name="Arachchi H.M."/>
            <person name="Berlin A.M."/>
            <person name="Chapman S.B."/>
            <person name="Gainer-Dewar J."/>
            <person name="Goldberg J."/>
            <person name="Griggs A."/>
            <person name="Gujja S."/>
            <person name="Hansen M."/>
            <person name="Howarth C."/>
            <person name="Imamovic A."/>
            <person name="Ireland A."/>
            <person name="Larimer J."/>
            <person name="McCowan C."/>
            <person name="Murphy C."/>
            <person name="Pearson M."/>
            <person name="Poon T.W."/>
            <person name="Priest M."/>
            <person name="Roberts A."/>
            <person name="Saif S."/>
            <person name="Shea T."/>
            <person name="Sisk P."/>
            <person name="Sykes S."/>
            <person name="Wortman J."/>
            <person name="Nusbaum C."/>
            <person name="Birren B."/>
        </authorList>
    </citation>
    <scope>NUCLEOTIDE SEQUENCE [LARGE SCALE GENOMIC DNA]</scope>
    <source>
        <strain evidence="2">ATCC 38817</strain>
    </source>
</reference>
<feature type="compositionally biased region" description="Pro residues" evidence="1">
    <location>
        <begin position="66"/>
        <end position="75"/>
    </location>
</feature>
<feature type="non-terminal residue" evidence="2">
    <location>
        <position position="571"/>
    </location>
</feature>
<accession>A0A058Z1C6</accession>
<dbReference type="RefSeq" id="XP_009497443.1">
    <property type="nucleotide sequence ID" value="XM_009499168.1"/>
</dbReference>
<proteinExistence type="predicted"/>
<protein>
    <submittedName>
        <fullName evidence="2">Uncharacterized protein</fullName>
    </submittedName>
</protein>
<name>A0A058Z1C6_FONAL</name>
<dbReference type="GeneID" id="20530030"/>
<organism evidence="2">
    <name type="scientific">Fonticula alba</name>
    <name type="common">Slime mold</name>
    <dbReference type="NCBI Taxonomy" id="691883"/>
    <lineage>
        <taxon>Eukaryota</taxon>
        <taxon>Rotosphaerida</taxon>
        <taxon>Fonticulaceae</taxon>
        <taxon>Fonticula</taxon>
    </lineage>
</organism>
<dbReference type="EMBL" id="KB932210">
    <property type="protein sequence ID" value="KCV68069.1"/>
    <property type="molecule type" value="Genomic_DNA"/>
</dbReference>
<gene>
    <name evidence="2" type="ORF">H696_05305</name>
</gene>
<evidence type="ECO:0000256" key="1">
    <source>
        <dbReference type="SAM" id="MobiDB-lite"/>
    </source>
</evidence>
<feature type="region of interest" description="Disordered" evidence="1">
    <location>
        <begin position="57"/>
        <end position="76"/>
    </location>
</feature>
<evidence type="ECO:0000313" key="2">
    <source>
        <dbReference type="EMBL" id="KCV68069.1"/>
    </source>
</evidence>
<sequence>MLPSVVAAGRTLRQAIRPAMLGLARGAPRPNGGLRPVAMLPATLGLGTGAVAYPSRGLSSTAVETPPRPAPPPAHGPRGAIDLAPYDVDCAGARLCREIEAGVTPLPRGFDDVEHFRLFLRLSGDPSVGRPLEALCTMGRLLGMDRASVRGLLDRYARVYGIPPSRRSMRTPVPGLGPGHPIFEDMMALARRDPPVLGRTLCRLVRMPSQVVEALLKEHMPEVLTMPEVAQGVCIHRLRELVTVSPALSRRSMSVLLSCDAFSVRRKIEVHMPEYLDVHVFTIPPGKQQALRAVLADRSIVPAPTQAEVCQLAGVDLYALRTFGPLLHAEYAVRRWGELPPAMVDQLRALLRKRCHSVREMADQLGLPVKRLRWYIKHYEPGAMLPRRINGPLRQLAPPAGLGRLTLEMYVNRFLPEESPIRRNPSVEFIDRLGAEWEAGASAGGAGSEPGSRARAPANDRDLRGVIQSLVWLRPTLSMFELAEHLVMSVQSLRKAVAAIDWPADPRNYQTQALALPREDILKLRMLGNRVHPAGGRMLLTVSEIAAKMERCPDLVYTLLHRYCPEYFFLA</sequence>